<evidence type="ECO:0000313" key="1">
    <source>
        <dbReference type="EMBL" id="KAL1886371.1"/>
    </source>
</evidence>
<comment type="caution">
    <text evidence="1">The sequence shown here is derived from an EMBL/GenBank/DDBJ whole genome shotgun (WGS) entry which is preliminary data.</text>
</comment>
<dbReference type="InterPro" id="IPR029069">
    <property type="entry name" value="HotDog_dom_sf"/>
</dbReference>
<gene>
    <name evidence="1" type="ORF">Plec18167_000301</name>
</gene>
<dbReference type="PANTHER" id="PTHR28152">
    <property type="entry name" value="HYDROXYACYL-THIOESTER DEHYDRATASE TYPE 2, MITOCHONDRIAL"/>
    <property type="match status" value="1"/>
</dbReference>
<organism evidence="1 2">
    <name type="scientific">Paecilomyces lecythidis</name>
    <dbReference type="NCBI Taxonomy" id="3004212"/>
    <lineage>
        <taxon>Eukaryota</taxon>
        <taxon>Fungi</taxon>
        <taxon>Dikarya</taxon>
        <taxon>Ascomycota</taxon>
        <taxon>Pezizomycotina</taxon>
        <taxon>Eurotiomycetes</taxon>
        <taxon>Eurotiomycetidae</taxon>
        <taxon>Eurotiales</taxon>
        <taxon>Thermoascaceae</taxon>
        <taxon>Paecilomyces</taxon>
    </lineage>
</organism>
<proteinExistence type="predicted"/>
<protein>
    <submittedName>
        <fullName evidence="1">Uncharacterized protein</fullName>
    </submittedName>
</protein>
<evidence type="ECO:0000313" key="2">
    <source>
        <dbReference type="Proteomes" id="UP001583193"/>
    </source>
</evidence>
<reference evidence="1 2" key="1">
    <citation type="journal article" date="2024" name="IMA Fungus">
        <title>IMA Genome - F19 : A genome assembly and annotation guide to empower mycologists, including annotated draft genome sequences of Ceratocystis pirilliformis, Diaporthe australafricana, Fusarium ophioides, Paecilomyces lecythidis, and Sporothrix stenoceras.</title>
        <authorList>
            <person name="Aylward J."/>
            <person name="Wilson A.M."/>
            <person name="Visagie C.M."/>
            <person name="Spraker J."/>
            <person name="Barnes I."/>
            <person name="Buitendag C."/>
            <person name="Ceriani C."/>
            <person name="Del Mar Angel L."/>
            <person name="du Plessis D."/>
            <person name="Fuchs T."/>
            <person name="Gasser K."/>
            <person name="Kramer D."/>
            <person name="Li W."/>
            <person name="Munsamy K."/>
            <person name="Piso A."/>
            <person name="Price J.L."/>
            <person name="Sonnekus B."/>
            <person name="Thomas C."/>
            <person name="van der Nest A."/>
            <person name="van Dijk A."/>
            <person name="van Heerden A."/>
            <person name="van Vuuren N."/>
            <person name="Yilmaz N."/>
            <person name="Duong T.A."/>
            <person name="van der Merwe N.A."/>
            <person name="Wingfield M.J."/>
            <person name="Wingfield B.D."/>
        </authorList>
    </citation>
    <scope>NUCLEOTIDE SEQUENCE [LARGE SCALE GENOMIC DNA]</scope>
    <source>
        <strain evidence="1 2">CMW 18167</strain>
    </source>
</reference>
<accession>A0ABR3YDI1</accession>
<dbReference type="Proteomes" id="UP001583193">
    <property type="component" value="Unassembled WGS sequence"/>
</dbReference>
<keyword evidence="2" id="KW-1185">Reference proteome</keyword>
<dbReference type="EMBL" id="JAVDPF010000001">
    <property type="protein sequence ID" value="KAL1886371.1"/>
    <property type="molecule type" value="Genomic_DNA"/>
</dbReference>
<sequence>MWAGGRVRFPQQGGPLLDGRRAVCIEGIRDAKVKGLSGEEKIFVSIERRVATVGEQETEDEIRSRVWQASEEDFGDAEIIEKRDLVFLREKTLEQLENDKASFSKGSRIVKPPSGPEFSFKLRPNKSMLFRYSALTFNAHSIHLDKSYAQNIEGYRNLLVHDEEMSICAKPKRGLDTNQWEVWIAGEDGGLAVKGTVHTSEL</sequence>
<dbReference type="InterPro" id="IPR052741">
    <property type="entry name" value="Mitochondrial_HTD2"/>
</dbReference>
<dbReference type="PANTHER" id="PTHR28152:SF1">
    <property type="entry name" value="HYDROXYACYL-THIOESTER DEHYDRATASE TYPE 2, MITOCHONDRIAL"/>
    <property type="match status" value="1"/>
</dbReference>
<name>A0ABR3YDI1_9EURO</name>
<dbReference type="SUPFAM" id="SSF54637">
    <property type="entry name" value="Thioesterase/thiol ester dehydrase-isomerase"/>
    <property type="match status" value="1"/>
</dbReference>